<dbReference type="PANTHER" id="PTHR37825">
    <property type="entry name" value="TRNA(MET) CYTIDINE ACETATE LIGASE"/>
    <property type="match status" value="1"/>
</dbReference>
<comment type="caution">
    <text evidence="3">The sequence shown here is derived from an EMBL/GenBank/DDBJ whole genome shotgun (WGS) entry which is preliminary data.</text>
</comment>
<keyword evidence="2" id="KW-0067">ATP-binding</keyword>
<feature type="binding site" evidence="2">
    <location>
        <position position="194"/>
    </location>
    <ligand>
        <name>ATP</name>
        <dbReference type="ChEBI" id="CHEBI:30616"/>
    </ligand>
</feature>
<comment type="catalytic activity">
    <reaction evidence="2">
        <text>cytidine(34) in elongator tRNA(Met) + acetate + ATP = N(4)-acetylcytidine(34) in elongator tRNA(Met) + AMP + diphosphate</text>
        <dbReference type="Rhea" id="RHEA:58144"/>
        <dbReference type="Rhea" id="RHEA-COMP:10693"/>
        <dbReference type="Rhea" id="RHEA-COMP:10694"/>
        <dbReference type="ChEBI" id="CHEBI:30089"/>
        <dbReference type="ChEBI" id="CHEBI:30616"/>
        <dbReference type="ChEBI" id="CHEBI:33019"/>
        <dbReference type="ChEBI" id="CHEBI:74900"/>
        <dbReference type="ChEBI" id="CHEBI:82748"/>
        <dbReference type="ChEBI" id="CHEBI:456215"/>
    </reaction>
</comment>
<accession>A0ABU0JPM5</accession>
<comment type="function">
    <text evidence="2">Catalyzes the formation of N(4)-acetylcytidine (ac(4)C) at the wobble position of elongator tRNA(Met), using acetate and ATP as substrates. First activates an acetate ion to form acetyladenylate (Ac-AMP) and then transfers the acetyl group to tRNA to form ac(4)C34.</text>
</comment>
<evidence type="ECO:0000313" key="4">
    <source>
        <dbReference type="Proteomes" id="UP001224418"/>
    </source>
</evidence>
<keyword evidence="2" id="KW-0436">Ligase</keyword>
<dbReference type="Proteomes" id="UP001224418">
    <property type="component" value="Unassembled WGS sequence"/>
</dbReference>
<dbReference type="HAMAP" id="MF_01539">
    <property type="entry name" value="TmcAL"/>
    <property type="match status" value="1"/>
</dbReference>
<dbReference type="SUPFAM" id="SSF52374">
    <property type="entry name" value="Nucleotidylyl transferase"/>
    <property type="match status" value="1"/>
</dbReference>
<keyword evidence="2" id="KW-0694">RNA-binding</keyword>
<dbReference type="InterPro" id="IPR008513">
    <property type="entry name" value="tRNA(Met)_cyd_acetate_ligase"/>
</dbReference>
<organism evidence="3 4">
    <name type="scientific">Hathewaya limosa</name>
    <name type="common">Clostridium limosum</name>
    <dbReference type="NCBI Taxonomy" id="1536"/>
    <lineage>
        <taxon>Bacteria</taxon>
        <taxon>Bacillati</taxon>
        <taxon>Bacillota</taxon>
        <taxon>Clostridia</taxon>
        <taxon>Eubacteriales</taxon>
        <taxon>Clostridiaceae</taxon>
        <taxon>Hathewaya</taxon>
    </lineage>
</organism>
<proteinExistence type="inferred from homology"/>
<keyword evidence="2" id="KW-0963">Cytoplasm</keyword>
<dbReference type="EC" id="6.3.4.-" evidence="2"/>
<keyword evidence="2" id="KW-0820">tRNA-binding</keyword>
<feature type="binding site" evidence="2">
    <location>
        <position position="102"/>
    </location>
    <ligand>
        <name>ATP</name>
        <dbReference type="ChEBI" id="CHEBI:30616"/>
    </ligand>
</feature>
<sequence>MNITGIITEYNPFHKGHLYHIRKTREITYCDCIVCVMSGNFVQRGTPAILDKWQRTEIALKNGVDLILELPMAYSISSAEFFSFGAISLLNELNIINNLCFGSELGNLNLLSKIAEMLIKEPIEFKNFLSYHLNEGLSYPKARNNAISEYFYSLNYSIENLDEILNSSNNILALEYLKSLIRLNSKIKPFTIKREGGTYNSTELLKFSSATAIRKYLKSNLPMSDLKNYLPYETFRTLEKFSNDNFVFEDKMIPYLKYKILSNPKSLTKLPDVKEGLENRLIDAIIKKNSFQEILEESKSKRYALTRLSRILCQYYVGFDEFDITTMRTSKVPYARILGFNSKGREILRELKKNSNIPLITKLPKIKNNFLNLDIQGTKMYSLLNSSTKYNDDYLRMPIIIK</sequence>
<evidence type="ECO:0000256" key="1">
    <source>
        <dbReference type="ARBA" id="ARBA00022694"/>
    </source>
</evidence>
<dbReference type="EMBL" id="JAUSWN010000004">
    <property type="protein sequence ID" value="MDQ0479009.1"/>
    <property type="molecule type" value="Genomic_DNA"/>
</dbReference>
<protein>
    <recommendedName>
        <fullName evidence="2">tRNA(Met) cytidine acetate ligase</fullName>
        <ecNumber evidence="2">6.3.4.-</ecNumber>
    </recommendedName>
</protein>
<keyword evidence="1 2" id="KW-0819">tRNA processing</keyword>
<dbReference type="Gene3D" id="3.40.50.620">
    <property type="entry name" value="HUPs"/>
    <property type="match status" value="1"/>
</dbReference>
<evidence type="ECO:0000256" key="2">
    <source>
        <dbReference type="HAMAP-Rule" id="MF_01539"/>
    </source>
</evidence>
<evidence type="ECO:0000313" key="3">
    <source>
        <dbReference type="EMBL" id="MDQ0479009.1"/>
    </source>
</evidence>
<reference evidence="3 4" key="1">
    <citation type="submission" date="2023-07" db="EMBL/GenBank/DDBJ databases">
        <title>Genomic Encyclopedia of Type Strains, Phase IV (KMG-IV): sequencing the most valuable type-strain genomes for metagenomic binning, comparative biology and taxonomic classification.</title>
        <authorList>
            <person name="Goeker M."/>
        </authorList>
    </citation>
    <scope>NUCLEOTIDE SEQUENCE [LARGE SCALE GENOMIC DNA]</scope>
    <source>
        <strain evidence="3 4">DSM 1400</strain>
    </source>
</reference>
<keyword evidence="2" id="KW-0547">Nucleotide-binding</keyword>
<comment type="subcellular location">
    <subcellularLocation>
        <location evidence="2">Cytoplasm</location>
    </subcellularLocation>
</comment>
<keyword evidence="4" id="KW-1185">Reference proteome</keyword>
<comment type="similarity">
    <text evidence="2">Belongs to the TmcAL family.</text>
</comment>
<gene>
    <name evidence="2" type="primary">tmcAL</name>
    <name evidence="3" type="ORF">QOZ93_000737</name>
</gene>
<dbReference type="PANTHER" id="PTHR37825:SF1">
    <property type="entry name" value="TRNA(MET) CYTIDINE ACETATE LIGASE"/>
    <property type="match status" value="1"/>
</dbReference>
<feature type="binding site" evidence="2">
    <location>
        <begin position="7"/>
        <end position="20"/>
    </location>
    <ligand>
        <name>ATP</name>
        <dbReference type="ChEBI" id="CHEBI:30616"/>
    </ligand>
</feature>
<dbReference type="Pfam" id="PF05636">
    <property type="entry name" value="HIGH_NTase1"/>
    <property type="match status" value="1"/>
</dbReference>
<dbReference type="NCBIfam" id="NF010191">
    <property type="entry name" value="PRK13670.1"/>
    <property type="match status" value="1"/>
</dbReference>
<comment type="caution">
    <text evidence="2">Lacks conserved residue(s) required for the propagation of feature annotation.</text>
</comment>
<name>A0ABU0JPM5_HATLI</name>
<dbReference type="InterPro" id="IPR014729">
    <property type="entry name" value="Rossmann-like_a/b/a_fold"/>
</dbReference>
<dbReference type="RefSeq" id="WP_307355146.1">
    <property type="nucleotide sequence ID" value="NZ_BAAACJ010000041.1"/>
</dbReference>
<feature type="binding site" evidence="2">
    <location>
        <position position="169"/>
    </location>
    <ligand>
        <name>ATP</name>
        <dbReference type="ChEBI" id="CHEBI:30616"/>
    </ligand>
</feature>